<reference evidence="3" key="2">
    <citation type="submission" date="2018-08" db="UniProtKB">
        <authorList>
            <consortium name="EnsemblPlants"/>
        </authorList>
    </citation>
    <scope>IDENTIFICATION</scope>
    <source>
        <strain evidence="3">Yugu1</strain>
    </source>
</reference>
<feature type="region of interest" description="Disordered" evidence="1">
    <location>
        <begin position="519"/>
        <end position="582"/>
    </location>
</feature>
<feature type="region of interest" description="Disordered" evidence="1">
    <location>
        <begin position="436"/>
        <end position="467"/>
    </location>
</feature>
<sequence length="923" mass="103188">MEFNKEEALLAKEIALRKVKTKDFLGAQRIALKAQRLYPKLENLPQLLAICEVHCAAEVKVNGDMDWYGILQVEATVDGTVIRKEYEKLAFLLHPSKNTLPGAQAAFKLVSEAHTILCDHVKRSRYDIKRQCDPQEMSKETTWLADGTRARKSDVAEHMPPSDFVMVFWTICPHCWKRFVYYQRNFLICCDDCSKNFFAFKLHEEAVPSRFLVAAPNNSQVSSEMFSRQKHGVCNPQFQNSKLHKTGGNVDSEPMMHARKSDEHVEWDCRPDGDQEGSDSLVRSGKRKQDDGADNCHSRDSCNNKRKRVEKYNSLSDADSGDDKISSVNVAGADSQSAKNHLSKVDSQGDGDAMRKGNANSSDDKIFDDNVAGADSQSAEYCPSKVDSQADGNATHECDAIQSAEYCLSKVDSQANGNATHDSVAGADNLSAGHVSSKVYSQGDGDTTHEGSANTNDDEMFNGNVASSNNQSAEHLLGNRQVHGNETHDVTASSGDSETFNDIAARADNQTAEHLYSKVNSQGDGNATHEGNAKSGDGKMFSDNIACSNNQSSEHHHREMDSQGNGIATHKCNADSDTVGDQGNVNSEATDTIGEKSCYSGCLSLPDHPNIIDFEKFRDVNMFSVGQIWALYDNLDGMPRFYARIMQLDASDFKVHLAWLEHDPMNEEENKWTDKELPVACGKFCLRKTRDISQNMSMFSHIVPCADGNKRNSYVIHPVKGEENAHGANDFGDSYQQNCLSPKTFTYPDSAFHNFEELRSHEKFECGQIWALYSDVDEFPKFYGWVRDWKAIYDTNGAFSHVVHARKTSNKWQFEIHPQVGEIWAIYMNWSPDWAPSGNRAEYAIGKIKRRTRSGIVFDFLTKVDGYVAVFKLDNQRGALKVRAKENMRFSHRIPSFCLTEENGGELRGFYELDPASVPNDFL</sequence>
<proteinExistence type="predicted"/>
<dbReference type="InterPro" id="IPR036869">
    <property type="entry name" value="J_dom_sf"/>
</dbReference>
<dbReference type="PROSITE" id="PS50076">
    <property type="entry name" value="DNAJ_2"/>
    <property type="match status" value="1"/>
</dbReference>
<keyword evidence="4" id="KW-1185">Reference proteome</keyword>
<accession>K3ZH84</accession>
<dbReference type="SMART" id="SM00271">
    <property type="entry name" value="DnaJ"/>
    <property type="match status" value="1"/>
</dbReference>
<dbReference type="InterPro" id="IPR001623">
    <property type="entry name" value="DnaJ_domain"/>
</dbReference>
<feature type="domain" description="J" evidence="2">
    <location>
        <begin position="66"/>
        <end position="130"/>
    </location>
</feature>
<dbReference type="HOGENOM" id="CLU_004676_2_0_1"/>
<reference evidence="4" key="1">
    <citation type="journal article" date="2012" name="Nat. Biotechnol.">
        <title>Reference genome sequence of the model plant Setaria.</title>
        <authorList>
            <person name="Bennetzen J.L."/>
            <person name="Schmutz J."/>
            <person name="Wang H."/>
            <person name="Percifield R."/>
            <person name="Hawkins J."/>
            <person name="Pontaroli A.C."/>
            <person name="Estep M."/>
            <person name="Feng L."/>
            <person name="Vaughn J.N."/>
            <person name="Grimwood J."/>
            <person name="Jenkins J."/>
            <person name="Barry K."/>
            <person name="Lindquist E."/>
            <person name="Hellsten U."/>
            <person name="Deshpande S."/>
            <person name="Wang X."/>
            <person name="Wu X."/>
            <person name="Mitros T."/>
            <person name="Triplett J."/>
            <person name="Yang X."/>
            <person name="Ye C.Y."/>
            <person name="Mauro-Herrera M."/>
            <person name="Wang L."/>
            <person name="Li P."/>
            <person name="Sharma M."/>
            <person name="Sharma R."/>
            <person name="Ronald P.C."/>
            <person name="Panaud O."/>
            <person name="Kellogg E.A."/>
            <person name="Brutnell T.P."/>
            <person name="Doust A.N."/>
            <person name="Tuskan G.A."/>
            <person name="Rokhsar D."/>
            <person name="Devos K.M."/>
        </authorList>
    </citation>
    <scope>NUCLEOTIDE SEQUENCE [LARGE SCALE GENOMIC DNA]</scope>
    <source>
        <strain evidence="4">cv. Yugu1</strain>
    </source>
</reference>
<dbReference type="GO" id="GO:0005783">
    <property type="term" value="C:endoplasmic reticulum"/>
    <property type="evidence" value="ECO:0007669"/>
    <property type="project" value="UniProtKB-ARBA"/>
</dbReference>
<dbReference type="InterPro" id="IPR024593">
    <property type="entry name" value="DUF3444"/>
</dbReference>
<dbReference type="eggNOG" id="ENOG502QS8C">
    <property type="taxonomic scope" value="Eukaryota"/>
</dbReference>
<dbReference type="OMA" id="GNATHEC"/>
<dbReference type="InParanoid" id="K3ZH84"/>
<feature type="compositionally biased region" description="Polar residues" evidence="1">
    <location>
        <begin position="326"/>
        <end position="340"/>
    </location>
</feature>
<dbReference type="Pfam" id="PF00226">
    <property type="entry name" value="DnaJ"/>
    <property type="match status" value="1"/>
</dbReference>
<dbReference type="Pfam" id="PF11926">
    <property type="entry name" value="DUF3444"/>
    <property type="match status" value="3"/>
</dbReference>
<dbReference type="CDD" id="cd06257">
    <property type="entry name" value="DnaJ"/>
    <property type="match status" value="1"/>
</dbReference>
<dbReference type="STRING" id="4555.K3ZH84"/>
<dbReference type="Proteomes" id="UP000004995">
    <property type="component" value="Unassembled WGS sequence"/>
</dbReference>
<dbReference type="SUPFAM" id="SSF46565">
    <property type="entry name" value="Chaperone J-domain"/>
    <property type="match status" value="1"/>
</dbReference>
<feature type="region of interest" description="Disordered" evidence="1">
    <location>
        <begin position="237"/>
        <end position="370"/>
    </location>
</feature>
<dbReference type="EMBL" id="AGNK02005058">
    <property type="status" value="NOT_ANNOTATED_CDS"/>
    <property type="molecule type" value="Genomic_DNA"/>
</dbReference>
<evidence type="ECO:0000259" key="2">
    <source>
        <dbReference type="PROSITE" id="PS50076"/>
    </source>
</evidence>
<evidence type="ECO:0000313" key="3">
    <source>
        <dbReference type="EnsemblPlants" id="KQK95032"/>
    </source>
</evidence>
<feature type="compositionally biased region" description="Basic and acidic residues" evidence="1">
    <location>
        <begin position="287"/>
        <end position="303"/>
    </location>
</feature>
<protein>
    <recommendedName>
        <fullName evidence="2">J domain-containing protein</fullName>
    </recommendedName>
</protein>
<organism evidence="3 4">
    <name type="scientific">Setaria italica</name>
    <name type="common">Foxtail millet</name>
    <name type="synonym">Panicum italicum</name>
    <dbReference type="NCBI Taxonomy" id="4555"/>
    <lineage>
        <taxon>Eukaryota</taxon>
        <taxon>Viridiplantae</taxon>
        <taxon>Streptophyta</taxon>
        <taxon>Embryophyta</taxon>
        <taxon>Tracheophyta</taxon>
        <taxon>Spermatophyta</taxon>
        <taxon>Magnoliopsida</taxon>
        <taxon>Liliopsida</taxon>
        <taxon>Poales</taxon>
        <taxon>Poaceae</taxon>
        <taxon>PACMAD clade</taxon>
        <taxon>Panicoideae</taxon>
        <taxon>Panicodae</taxon>
        <taxon>Paniceae</taxon>
        <taxon>Cenchrinae</taxon>
        <taxon>Setaria</taxon>
    </lineage>
</organism>
<evidence type="ECO:0000313" key="4">
    <source>
        <dbReference type="Proteomes" id="UP000004995"/>
    </source>
</evidence>
<dbReference type="PANTHER" id="PTHR47374">
    <property type="entry name" value="ENDOSOME ANTIGEN-LIKE PROTEIN, PUTATIVE (DUF3444)-RELATED"/>
    <property type="match status" value="1"/>
</dbReference>
<dbReference type="PRINTS" id="PR00625">
    <property type="entry name" value="JDOMAIN"/>
</dbReference>
<feature type="compositionally biased region" description="Basic and acidic residues" evidence="1">
    <location>
        <begin position="254"/>
        <end position="273"/>
    </location>
</feature>
<name>K3ZH84_SETIT</name>
<dbReference type="Gene3D" id="1.10.287.110">
    <property type="entry name" value="DnaJ domain"/>
    <property type="match status" value="1"/>
</dbReference>
<dbReference type="AlphaFoldDB" id="K3ZH84"/>
<dbReference type="EnsemblPlants" id="KQK95032">
    <property type="protein sequence ID" value="KQK95032"/>
    <property type="gene ID" value="SETIT_025936mg"/>
</dbReference>
<dbReference type="Gramene" id="KQK95032">
    <property type="protein sequence ID" value="KQK95032"/>
    <property type="gene ID" value="SETIT_025936mg"/>
</dbReference>
<evidence type="ECO:0000256" key="1">
    <source>
        <dbReference type="SAM" id="MobiDB-lite"/>
    </source>
</evidence>
<dbReference type="PANTHER" id="PTHR47374:SF5">
    <property type="entry name" value="J DOMAIN-CONTAINING PROTEIN"/>
    <property type="match status" value="1"/>
</dbReference>